<gene>
    <name evidence="3" type="ORF">CEUTPL_LOCUS700</name>
</gene>
<keyword evidence="4" id="KW-1185">Reference proteome</keyword>
<dbReference type="Proteomes" id="UP001152799">
    <property type="component" value="Chromosome 1"/>
</dbReference>
<evidence type="ECO:0000256" key="2">
    <source>
        <dbReference type="SAM" id="SignalP"/>
    </source>
</evidence>
<accession>A0A9N9QJ96</accession>
<keyword evidence="2" id="KW-0732">Signal</keyword>
<feature type="chain" id="PRO_5040182540" evidence="2">
    <location>
        <begin position="23"/>
        <end position="778"/>
    </location>
</feature>
<dbReference type="AlphaFoldDB" id="A0A9N9QJ96"/>
<evidence type="ECO:0000313" key="4">
    <source>
        <dbReference type="Proteomes" id="UP001152799"/>
    </source>
</evidence>
<reference evidence="3" key="1">
    <citation type="submission" date="2022-01" db="EMBL/GenBank/DDBJ databases">
        <authorList>
            <person name="King R."/>
        </authorList>
    </citation>
    <scope>NUCLEOTIDE SEQUENCE</scope>
</reference>
<dbReference type="OrthoDB" id="10256829at2759"/>
<dbReference type="EMBL" id="OU892277">
    <property type="protein sequence ID" value="CAG9759964.1"/>
    <property type="molecule type" value="Genomic_DNA"/>
</dbReference>
<feature type="signal peptide" evidence="2">
    <location>
        <begin position="1"/>
        <end position="22"/>
    </location>
</feature>
<evidence type="ECO:0000256" key="1">
    <source>
        <dbReference type="SAM" id="Phobius"/>
    </source>
</evidence>
<organism evidence="3 4">
    <name type="scientific">Ceutorhynchus assimilis</name>
    <name type="common">cabbage seed weevil</name>
    <dbReference type="NCBI Taxonomy" id="467358"/>
    <lineage>
        <taxon>Eukaryota</taxon>
        <taxon>Metazoa</taxon>
        <taxon>Ecdysozoa</taxon>
        <taxon>Arthropoda</taxon>
        <taxon>Hexapoda</taxon>
        <taxon>Insecta</taxon>
        <taxon>Pterygota</taxon>
        <taxon>Neoptera</taxon>
        <taxon>Endopterygota</taxon>
        <taxon>Coleoptera</taxon>
        <taxon>Polyphaga</taxon>
        <taxon>Cucujiformia</taxon>
        <taxon>Curculionidae</taxon>
        <taxon>Ceutorhynchinae</taxon>
        <taxon>Ceutorhynchus</taxon>
    </lineage>
</organism>
<evidence type="ECO:0000313" key="3">
    <source>
        <dbReference type="EMBL" id="CAG9759964.1"/>
    </source>
</evidence>
<keyword evidence="1" id="KW-1133">Transmembrane helix</keyword>
<feature type="transmembrane region" description="Helical" evidence="1">
    <location>
        <begin position="755"/>
        <end position="774"/>
    </location>
</feature>
<sequence length="778" mass="86878">MECLPVLSVLVTLLTFLEHCHCQTSIANNVAEGLLDCYNNTALPGITIANERPPATINLLIEYIRKLEDANPTISTRVLSYLILQRFRQDGISRTDRTVDERFGVPFSSSRTERYKFRILLQYLLPSAQTTLNMGDLTPFERCSLHYLISNTIDDLKRDNESLECSRSSRYTSRIFMRRRRNVREDLENTELINQDVAGGRLAANLGRNVSQCPIESGVVYSQFGTMKAGNVLAGIATGLNQENIQNGLVDNRYASTIIGELCEASLFQANPDVSLGASGGWNSTINPKYFFLQNNNLLQATDAELRGALDGLYLGLKMSNFTSTFSDIRISQLIDMYYSPFEKGVFDSSFKACNRNVLYTTMTSTETMRTQLYNFMPVLNLAAISGVSLSNASFETFSNSGISAFNTYLPKMVTDDFGCRGNTTIERVVTDLLIFIDSSWQFSTIQPVLSYVLNNIDVNRYQTKYTLYGGTSLRNLTQSGTSYLSEFYLRYNETVHSNETSGFDYVTIFQTVENYGYEKLNNNTYTGAESTVVLLVPKTGLTDDQKNILLQRKEVFNRVLPDINFLVLGSGSPSDYSTIVSNTNKNAITLTETTSEESLKMTGQSLVTSIKDVPRAIVNPSCTSQFTGASSTFYIRDYVEPRGANYYRISPNYFYSGGETRNLRIREEGYGTITVCLSRDNSKPDSSSNNCKTLTSEEYVIDITSYCSDYTVSTCPPIYLSITGGNSNNKCNNILCRFPDDLRYAVYMENVGCASGSIIATASALLVFFVFALSRFS</sequence>
<name>A0A9N9QJ96_9CUCU</name>
<proteinExistence type="predicted"/>
<protein>
    <submittedName>
        <fullName evidence="3">Uncharacterized protein</fullName>
    </submittedName>
</protein>
<keyword evidence="1" id="KW-0472">Membrane</keyword>
<keyword evidence="1" id="KW-0812">Transmembrane</keyword>